<keyword evidence="2" id="KW-1185">Reference proteome</keyword>
<dbReference type="Proteomes" id="UP001732700">
    <property type="component" value="Chromosome 7D"/>
</dbReference>
<sequence length="181" mass="19801">MLNENGSSSRSTKQLSTPATGSLRLKGLLSGGAGGGDKPPRHPWRIKSMHELDGTARGGNRPAVPTTAVCSFCESFYLSEEDLRCHIRRCHVHHSWRRGKEEAPRPLPSVTERYVFEKRPSPGGHRCSSSHTGKKGLSMPSKQQQQKQLADEAIPAEAPVKPAFDLNVPAPEVEEEKRSSG</sequence>
<protein>
    <submittedName>
        <fullName evidence="1">Uncharacterized protein</fullName>
    </submittedName>
</protein>
<dbReference type="EnsemblPlants" id="AVESA.00010b.r2.7DG1400130.1">
    <property type="protein sequence ID" value="AVESA.00010b.r2.7DG1400130.1.CDS.1"/>
    <property type="gene ID" value="AVESA.00010b.r2.7DG1400130"/>
</dbReference>
<evidence type="ECO:0000313" key="2">
    <source>
        <dbReference type="Proteomes" id="UP001732700"/>
    </source>
</evidence>
<organism evidence="1 2">
    <name type="scientific">Avena sativa</name>
    <name type="common">Oat</name>
    <dbReference type="NCBI Taxonomy" id="4498"/>
    <lineage>
        <taxon>Eukaryota</taxon>
        <taxon>Viridiplantae</taxon>
        <taxon>Streptophyta</taxon>
        <taxon>Embryophyta</taxon>
        <taxon>Tracheophyta</taxon>
        <taxon>Spermatophyta</taxon>
        <taxon>Magnoliopsida</taxon>
        <taxon>Liliopsida</taxon>
        <taxon>Poales</taxon>
        <taxon>Poaceae</taxon>
        <taxon>BOP clade</taxon>
        <taxon>Pooideae</taxon>
        <taxon>Poodae</taxon>
        <taxon>Poeae</taxon>
        <taxon>Poeae Chloroplast Group 1 (Aveneae type)</taxon>
        <taxon>Aveninae</taxon>
        <taxon>Avena</taxon>
    </lineage>
</organism>
<reference evidence="1" key="2">
    <citation type="submission" date="2025-09" db="UniProtKB">
        <authorList>
            <consortium name="EnsemblPlants"/>
        </authorList>
    </citation>
    <scope>IDENTIFICATION</scope>
</reference>
<name>A0ACD6AG45_AVESA</name>
<reference evidence="1" key="1">
    <citation type="submission" date="2021-05" db="EMBL/GenBank/DDBJ databases">
        <authorList>
            <person name="Scholz U."/>
            <person name="Mascher M."/>
            <person name="Fiebig A."/>
        </authorList>
    </citation>
    <scope>NUCLEOTIDE SEQUENCE [LARGE SCALE GENOMIC DNA]</scope>
</reference>
<accession>A0ACD6AG45</accession>
<evidence type="ECO:0000313" key="1">
    <source>
        <dbReference type="EnsemblPlants" id="AVESA.00010b.r2.7DG1400130.1.CDS.1"/>
    </source>
</evidence>
<proteinExistence type="predicted"/>